<protein>
    <submittedName>
        <fullName evidence="6">AarF/ABC1/UbiB kinase family protein</fullName>
    </submittedName>
</protein>
<evidence type="ECO:0000256" key="1">
    <source>
        <dbReference type="ARBA" id="ARBA00009670"/>
    </source>
</evidence>
<evidence type="ECO:0000313" key="6">
    <source>
        <dbReference type="EMBL" id="RHW27541.1"/>
    </source>
</evidence>
<dbReference type="AlphaFoldDB" id="A0A417Y4R8"/>
<evidence type="ECO:0000256" key="3">
    <source>
        <dbReference type="ARBA" id="ARBA00022741"/>
    </source>
</evidence>
<proteinExistence type="inferred from homology"/>
<dbReference type="PANTHER" id="PTHR43851:SF3">
    <property type="entry name" value="COENZYME Q8"/>
    <property type="match status" value="1"/>
</dbReference>
<dbReference type="GO" id="GO:0005524">
    <property type="term" value="F:ATP binding"/>
    <property type="evidence" value="ECO:0007669"/>
    <property type="project" value="UniProtKB-KW"/>
</dbReference>
<dbReference type="Proteomes" id="UP000283644">
    <property type="component" value="Unassembled WGS sequence"/>
</dbReference>
<gene>
    <name evidence="6" type="ORF">D0Z08_07580</name>
</gene>
<evidence type="ECO:0000256" key="4">
    <source>
        <dbReference type="ARBA" id="ARBA00022840"/>
    </source>
</evidence>
<dbReference type="InterPro" id="IPR051409">
    <property type="entry name" value="Atypical_kinase_ADCK"/>
</dbReference>
<comment type="similarity">
    <text evidence="1">Belongs to the protein kinase superfamily. ADCK protein kinase family.</text>
</comment>
<keyword evidence="3" id="KW-0547">Nucleotide-binding</keyword>
<evidence type="ECO:0000313" key="7">
    <source>
        <dbReference type="Proteomes" id="UP000283644"/>
    </source>
</evidence>
<evidence type="ECO:0000256" key="2">
    <source>
        <dbReference type="ARBA" id="ARBA00022679"/>
    </source>
</evidence>
<comment type="caution">
    <text evidence="6">The sequence shown here is derived from an EMBL/GenBank/DDBJ whole genome shotgun (WGS) entry which is preliminary data.</text>
</comment>
<sequence length="451" mass="49247">MADLPRTAAARTARLAALPLGYAGRTALGFGKRLGGATAETVMNDIQQRTAEQLFRTLGELKGGAMKFGQALSILEAALPEEMAAPYREHLTRLQDSAPPMPTQTVRDILSADLGPDWKTKLVWLDGGPAAAASIGQVHKGRWHDPETGQSREVAVKVQYPDARQAIDSDLKTLARAARTIAPVIPGVDIKPLIEELQARALEELDYPLEAEAQRTFAAAFAEDPEIVVPEVVAVGPRVLITEWLETPSSLATVITSGTPAERDHYGELYVRFLFSGPARTGLLHADPHPGNYRIIPNADGSPGRLGVLDYGAVARLPEGGLPEPLGRLVRRCAAGDGEAVIAGLREEGFLKDRIKMDPQLLMDYLAPFVEPSQTERFRFSRAWMREQFQRLNNPKDPTYTVTIKLNLPPSYLLIHRTWLGGVGVMSQLEAEAPFRAIMAEFLPGFAEPDD</sequence>
<feature type="domain" description="ABC1 atypical kinase-like" evidence="5">
    <location>
        <begin position="93"/>
        <end position="319"/>
    </location>
</feature>
<dbReference type="CDD" id="cd13970">
    <property type="entry name" value="ABC1_ADCK3"/>
    <property type="match status" value="1"/>
</dbReference>
<dbReference type="InterPro" id="IPR004147">
    <property type="entry name" value="ABC1_dom"/>
</dbReference>
<keyword evidence="2" id="KW-0808">Transferase</keyword>
<keyword evidence="6" id="KW-0418">Kinase</keyword>
<dbReference type="GO" id="GO:0016301">
    <property type="term" value="F:kinase activity"/>
    <property type="evidence" value="ECO:0007669"/>
    <property type="project" value="UniProtKB-KW"/>
</dbReference>
<dbReference type="InterPro" id="IPR011009">
    <property type="entry name" value="Kinase-like_dom_sf"/>
</dbReference>
<accession>A0A417Y4R8</accession>
<dbReference type="SUPFAM" id="SSF56112">
    <property type="entry name" value="Protein kinase-like (PK-like)"/>
    <property type="match status" value="1"/>
</dbReference>
<dbReference type="Pfam" id="PF03109">
    <property type="entry name" value="ABC1"/>
    <property type="match status" value="1"/>
</dbReference>
<keyword evidence="4" id="KW-0067">ATP-binding</keyword>
<dbReference type="PANTHER" id="PTHR43851">
    <property type="match status" value="1"/>
</dbReference>
<keyword evidence="7" id="KW-1185">Reference proteome</keyword>
<organism evidence="6 7">
    <name type="scientific">Nocardioides immobilis</name>
    <dbReference type="NCBI Taxonomy" id="2049295"/>
    <lineage>
        <taxon>Bacteria</taxon>
        <taxon>Bacillati</taxon>
        <taxon>Actinomycetota</taxon>
        <taxon>Actinomycetes</taxon>
        <taxon>Propionibacteriales</taxon>
        <taxon>Nocardioidaceae</taxon>
        <taxon>Nocardioides</taxon>
    </lineage>
</organism>
<evidence type="ECO:0000259" key="5">
    <source>
        <dbReference type="Pfam" id="PF03109"/>
    </source>
</evidence>
<dbReference type="InterPro" id="IPR034646">
    <property type="entry name" value="ADCK3_dom"/>
</dbReference>
<name>A0A417Y4R8_9ACTN</name>
<dbReference type="RefSeq" id="WP_118924289.1">
    <property type="nucleotide sequence ID" value="NZ_QXGH01000012.1"/>
</dbReference>
<reference evidence="6 7" key="1">
    <citation type="submission" date="2018-09" db="EMBL/GenBank/DDBJ databases">
        <title>Genome sequencing of Nocardioides immobilis CCTCC AB 2017083 for comparison to Nocardioides silvaticus.</title>
        <authorList>
            <person name="Li C."/>
            <person name="Wang G."/>
        </authorList>
    </citation>
    <scope>NUCLEOTIDE SEQUENCE [LARGE SCALE GENOMIC DNA]</scope>
    <source>
        <strain evidence="6 7">CCTCC AB 2017083</strain>
    </source>
</reference>
<dbReference type="OrthoDB" id="9795390at2"/>
<dbReference type="EMBL" id="QXGH01000012">
    <property type="protein sequence ID" value="RHW27541.1"/>
    <property type="molecule type" value="Genomic_DNA"/>
</dbReference>